<evidence type="ECO:0000256" key="6">
    <source>
        <dbReference type="ARBA" id="ARBA00023229"/>
    </source>
</evidence>
<dbReference type="CDD" id="cd00685">
    <property type="entry name" value="Trans_IPPS_HT"/>
    <property type="match status" value="1"/>
</dbReference>
<protein>
    <submittedName>
        <fullName evidence="8">Farnesyl-diphosphate synthase</fullName>
    </submittedName>
</protein>
<dbReference type="SFLD" id="SFLDS00005">
    <property type="entry name" value="Isoprenoid_Synthase_Type_I"/>
    <property type="match status" value="1"/>
</dbReference>
<dbReference type="PROSITE" id="PS00723">
    <property type="entry name" value="POLYPRENYL_SYNTHASE_1"/>
    <property type="match status" value="1"/>
</dbReference>
<dbReference type="Proteomes" id="UP000635071">
    <property type="component" value="Unassembled WGS sequence"/>
</dbReference>
<dbReference type="GO" id="GO:0046872">
    <property type="term" value="F:metal ion binding"/>
    <property type="evidence" value="ECO:0007669"/>
    <property type="project" value="UniProtKB-KW"/>
</dbReference>
<proteinExistence type="inferred from homology"/>
<dbReference type="Pfam" id="PF00348">
    <property type="entry name" value="polyprenyl_synt"/>
    <property type="match status" value="1"/>
</dbReference>
<evidence type="ECO:0000313" key="8">
    <source>
        <dbReference type="EMBL" id="GGE16890.1"/>
    </source>
</evidence>
<keyword evidence="4" id="KW-0479">Metal-binding</keyword>
<evidence type="ECO:0000256" key="1">
    <source>
        <dbReference type="ARBA" id="ARBA00001946"/>
    </source>
</evidence>
<keyword evidence="5" id="KW-0460">Magnesium</keyword>
<comment type="cofactor">
    <cofactor evidence="1">
        <name>Mg(2+)</name>
        <dbReference type="ChEBI" id="CHEBI:18420"/>
    </cofactor>
</comment>
<keyword evidence="6" id="KW-0414">Isoprene biosynthesis</keyword>
<dbReference type="InterPro" id="IPR000092">
    <property type="entry name" value="Polyprenyl_synt"/>
</dbReference>
<dbReference type="PROSITE" id="PS00444">
    <property type="entry name" value="POLYPRENYL_SYNTHASE_2"/>
    <property type="match status" value="1"/>
</dbReference>
<dbReference type="GO" id="GO:0005737">
    <property type="term" value="C:cytoplasm"/>
    <property type="evidence" value="ECO:0007669"/>
    <property type="project" value="UniProtKB-ARBA"/>
</dbReference>
<dbReference type="GO" id="GO:0004659">
    <property type="term" value="F:prenyltransferase activity"/>
    <property type="evidence" value="ECO:0007669"/>
    <property type="project" value="InterPro"/>
</dbReference>
<reference evidence="8" key="1">
    <citation type="journal article" date="2014" name="Int. J. Syst. Evol. Microbiol.">
        <title>Complete genome sequence of Corynebacterium casei LMG S-19264T (=DSM 44701T), isolated from a smear-ripened cheese.</title>
        <authorList>
            <consortium name="US DOE Joint Genome Institute (JGI-PGF)"/>
            <person name="Walter F."/>
            <person name="Albersmeier A."/>
            <person name="Kalinowski J."/>
            <person name="Ruckert C."/>
        </authorList>
    </citation>
    <scope>NUCLEOTIDE SEQUENCE</scope>
    <source>
        <strain evidence="8">CGMCC 1.15519</strain>
    </source>
</reference>
<dbReference type="FunFam" id="1.10.600.10:FF:000001">
    <property type="entry name" value="Geranylgeranyl diphosphate synthase"/>
    <property type="match status" value="1"/>
</dbReference>
<dbReference type="InterPro" id="IPR053378">
    <property type="entry name" value="Prenyl_diphosphate_synthase"/>
</dbReference>
<keyword evidence="3 7" id="KW-0808">Transferase</keyword>
<dbReference type="AlphaFoldDB" id="A0A917EAQ5"/>
<dbReference type="GO" id="GO:0016114">
    <property type="term" value="P:terpenoid biosynthetic process"/>
    <property type="evidence" value="ECO:0007669"/>
    <property type="project" value="UniProtKB-ARBA"/>
</dbReference>
<organism evidence="8 9">
    <name type="scientific">Sandarakinorhabdus glacialis</name>
    <dbReference type="NCBI Taxonomy" id="1614636"/>
    <lineage>
        <taxon>Bacteria</taxon>
        <taxon>Pseudomonadati</taxon>
        <taxon>Pseudomonadota</taxon>
        <taxon>Alphaproteobacteria</taxon>
        <taxon>Sphingomonadales</taxon>
        <taxon>Sphingosinicellaceae</taxon>
        <taxon>Sandarakinorhabdus</taxon>
    </lineage>
</organism>
<comment type="similarity">
    <text evidence="2 7">Belongs to the FPP/GGPP synthase family.</text>
</comment>
<dbReference type="NCBIfam" id="NF045485">
    <property type="entry name" value="FPPsyn"/>
    <property type="match status" value="1"/>
</dbReference>
<dbReference type="SFLD" id="SFLDG01017">
    <property type="entry name" value="Polyprenyl_Transferase_Like"/>
    <property type="match status" value="1"/>
</dbReference>
<dbReference type="SUPFAM" id="SSF48576">
    <property type="entry name" value="Terpenoid synthases"/>
    <property type="match status" value="1"/>
</dbReference>
<evidence type="ECO:0000256" key="7">
    <source>
        <dbReference type="RuleBase" id="RU004466"/>
    </source>
</evidence>
<evidence type="ECO:0000256" key="5">
    <source>
        <dbReference type="ARBA" id="ARBA00022842"/>
    </source>
</evidence>
<keyword evidence="9" id="KW-1185">Reference proteome</keyword>
<evidence type="ECO:0000256" key="4">
    <source>
        <dbReference type="ARBA" id="ARBA00022723"/>
    </source>
</evidence>
<evidence type="ECO:0000256" key="3">
    <source>
        <dbReference type="ARBA" id="ARBA00022679"/>
    </source>
</evidence>
<dbReference type="InterPro" id="IPR033749">
    <property type="entry name" value="Polyprenyl_synt_CS"/>
</dbReference>
<sequence length="305" mass="32636">MSTKSDMVHASISLKPALDAIGKAMDQRFDRLLPVPADSRARLFEAMRHAAIGGGKRMRPLLVVAACDLFHVPRERALRVALAIECIHVYSLIHDDMPCMDDDDMRRGKPTVHKAFDEATAVLAGDSLHALAFEILADPATHEDPFARAELVTELAIASGPSGMAGGQMMDLVADDASYDLSGVTRLQQLKTGALIGFCLEAGAIMARVPDAQRTPLRGYARDLGLAFQIADDLLDVEGSADAAGKAVGKDAAAGKATFVSLLGVERARTQATMLIDQAIAHLHGFGEEGDLLRAIARFAIERDR</sequence>
<gene>
    <name evidence="8" type="ORF">GCM10011529_24160</name>
</gene>
<dbReference type="InterPro" id="IPR008949">
    <property type="entry name" value="Isoprenoid_synthase_dom_sf"/>
</dbReference>
<dbReference type="PANTHER" id="PTHR43281">
    <property type="entry name" value="FARNESYL DIPHOSPHATE SYNTHASE"/>
    <property type="match status" value="1"/>
</dbReference>
<dbReference type="Gene3D" id="1.10.600.10">
    <property type="entry name" value="Farnesyl Diphosphate Synthase"/>
    <property type="match status" value="1"/>
</dbReference>
<dbReference type="PANTHER" id="PTHR43281:SF1">
    <property type="entry name" value="FARNESYL DIPHOSPHATE SYNTHASE"/>
    <property type="match status" value="1"/>
</dbReference>
<name>A0A917EAQ5_9SPHN</name>
<dbReference type="EMBL" id="BMJM01000008">
    <property type="protein sequence ID" value="GGE16890.1"/>
    <property type="molecule type" value="Genomic_DNA"/>
</dbReference>
<evidence type="ECO:0000256" key="2">
    <source>
        <dbReference type="ARBA" id="ARBA00006706"/>
    </source>
</evidence>
<reference evidence="8" key="2">
    <citation type="submission" date="2020-09" db="EMBL/GenBank/DDBJ databases">
        <authorList>
            <person name="Sun Q."/>
            <person name="Zhou Y."/>
        </authorList>
    </citation>
    <scope>NUCLEOTIDE SEQUENCE</scope>
    <source>
        <strain evidence="8">CGMCC 1.15519</strain>
    </source>
</reference>
<accession>A0A917EAQ5</accession>
<comment type="caution">
    <text evidence="8">The sequence shown here is derived from an EMBL/GenBank/DDBJ whole genome shotgun (WGS) entry which is preliminary data.</text>
</comment>
<evidence type="ECO:0000313" key="9">
    <source>
        <dbReference type="Proteomes" id="UP000635071"/>
    </source>
</evidence>